<organism evidence="1 2">
    <name type="scientific">Halocaridina rubra</name>
    <name type="common">Hawaiian red shrimp</name>
    <dbReference type="NCBI Taxonomy" id="373956"/>
    <lineage>
        <taxon>Eukaryota</taxon>
        <taxon>Metazoa</taxon>
        <taxon>Ecdysozoa</taxon>
        <taxon>Arthropoda</taxon>
        <taxon>Crustacea</taxon>
        <taxon>Multicrustacea</taxon>
        <taxon>Malacostraca</taxon>
        <taxon>Eumalacostraca</taxon>
        <taxon>Eucarida</taxon>
        <taxon>Decapoda</taxon>
        <taxon>Pleocyemata</taxon>
        <taxon>Caridea</taxon>
        <taxon>Atyoidea</taxon>
        <taxon>Atyidae</taxon>
        <taxon>Halocaridina</taxon>
    </lineage>
</organism>
<gene>
    <name evidence="1" type="ORF">SK128_015306</name>
</gene>
<reference evidence="1 2" key="1">
    <citation type="submission" date="2023-11" db="EMBL/GenBank/DDBJ databases">
        <title>Halocaridina rubra genome assembly.</title>
        <authorList>
            <person name="Smith C."/>
        </authorList>
    </citation>
    <scope>NUCLEOTIDE SEQUENCE [LARGE SCALE GENOMIC DNA]</scope>
    <source>
        <strain evidence="1">EP-1</strain>
        <tissue evidence="1">Whole</tissue>
    </source>
</reference>
<dbReference type="Proteomes" id="UP001381693">
    <property type="component" value="Unassembled WGS sequence"/>
</dbReference>
<proteinExistence type="predicted"/>
<dbReference type="AlphaFoldDB" id="A0AAN9A2H1"/>
<keyword evidence="2" id="KW-1185">Reference proteome</keyword>
<accession>A0AAN9A2H1</accession>
<name>A0AAN9A2H1_HALRR</name>
<dbReference type="EMBL" id="JAXCGZ010008040">
    <property type="protein sequence ID" value="KAK7078051.1"/>
    <property type="molecule type" value="Genomic_DNA"/>
</dbReference>
<comment type="caution">
    <text evidence="1">The sequence shown here is derived from an EMBL/GenBank/DDBJ whole genome shotgun (WGS) entry which is preliminary data.</text>
</comment>
<protein>
    <submittedName>
        <fullName evidence="1">Uncharacterized protein</fullName>
    </submittedName>
</protein>
<evidence type="ECO:0000313" key="2">
    <source>
        <dbReference type="Proteomes" id="UP001381693"/>
    </source>
</evidence>
<sequence length="68" mass="7757">MTTGNSIGPRFEKPDNKFEIGAINVATLRDKQEEFILVMKERKLDVLALAETQELASSKYKHHRRAGQ</sequence>
<evidence type="ECO:0000313" key="1">
    <source>
        <dbReference type="EMBL" id="KAK7078051.1"/>
    </source>
</evidence>